<dbReference type="EMBL" id="REGN01000419">
    <property type="protein sequence ID" value="RNA42057.1"/>
    <property type="molecule type" value="Genomic_DNA"/>
</dbReference>
<dbReference type="Proteomes" id="UP000276133">
    <property type="component" value="Unassembled WGS sequence"/>
</dbReference>
<evidence type="ECO:0000313" key="1">
    <source>
        <dbReference type="EMBL" id="RNA42057.1"/>
    </source>
</evidence>
<name>A0A3M7T291_BRAPC</name>
<protein>
    <submittedName>
        <fullName evidence="1">Uncharacterized protein</fullName>
    </submittedName>
</protein>
<reference evidence="1 2" key="1">
    <citation type="journal article" date="2018" name="Sci. Rep.">
        <title>Genomic signatures of local adaptation to the degree of environmental predictability in rotifers.</title>
        <authorList>
            <person name="Franch-Gras L."/>
            <person name="Hahn C."/>
            <person name="Garcia-Roger E.M."/>
            <person name="Carmona M.J."/>
            <person name="Serra M."/>
            <person name="Gomez A."/>
        </authorList>
    </citation>
    <scope>NUCLEOTIDE SEQUENCE [LARGE SCALE GENOMIC DNA]</scope>
    <source>
        <strain evidence="1">HYR1</strain>
    </source>
</reference>
<dbReference type="AlphaFoldDB" id="A0A3M7T291"/>
<accession>A0A3M7T291</accession>
<organism evidence="1 2">
    <name type="scientific">Brachionus plicatilis</name>
    <name type="common">Marine rotifer</name>
    <name type="synonym">Brachionus muelleri</name>
    <dbReference type="NCBI Taxonomy" id="10195"/>
    <lineage>
        <taxon>Eukaryota</taxon>
        <taxon>Metazoa</taxon>
        <taxon>Spiralia</taxon>
        <taxon>Gnathifera</taxon>
        <taxon>Rotifera</taxon>
        <taxon>Eurotatoria</taxon>
        <taxon>Monogononta</taxon>
        <taxon>Pseudotrocha</taxon>
        <taxon>Ploima</taxon>
        <taxon>Brachionidae</taxon>
        <taxon>Brachionus</taxon>
    </lineage>
</organism>
<proteinExistence type="predicted"/>
<gene>
    <name evidence="1" type="ORF">BpHYR1_037141</name>
</gene>
<sequence length="65" mass="7731">MPKRVAECIKAKACLKSNNCLNKNFVWENPQKLRAIRKKVDRNLTALFCLTQFYYCPKKNYCPKF</sequence>
<evidence type="ECO:0000313" key="2">
    <source>
        <dbReference type="Proteomes" id="UP000276133"/>
    </source>
</evidence>
<keyword evidence="2" id="KW-1185">Reference proteome</keyword>
<comment type="caution">
    <text evidence="1">The sequence shown here is derived from an EMBL/GenBank/DDBJ whole genome shotgun (WGS) entry which is preliminary data.</text>
</comment>